<feature type="transmembrane region" description="Helical" evidence="3">
    <location>
        <begin position="614"/>
        <end position="637"/>
    </location>
</feature>
<dbReference type="EMBL" id="ODYU01004928">
    <property type="protein sequence ID" value="SOQ45305.1"/>
    <property type="molecule type" value="Genomic_DNA"/>
</dbReference>
<feature type="transmembrane region" description="Helical" evidence="3">
    <location>
        <begin position="649"/>
        <end position="670"/>
    </location>
</feature>
<sequence>MTSPALIETKGSVRLLLTKHHLVLPPAYRTGAPITSNKKTESTLCNNKQTMADTKDTGKSREESNNGHANIPNNTDINTINSIKSEDKGTVVHYSRDEVESPVERVKFEGLDDYDSICSEDSHDVTKTALPPIPDGGWGWVVVAAAFLVSACADGLAVSFGLLHEEFTAYFETTQSKTSLIGSLFIATPLLAGPVMSALVDRYGCRIMTMIAGVLSALGFLLASVSNSVGMLCLTFGFMSGLAMGILYVTAVVSVAFWFDKRRNLAVSLATCGIGFGTLIYSPMTHYLLEIYDWRNTIVLLAGTLLNMCVCGALMKTPEWLEIKQKRERRLSKARSRRSSSAGSTSSRSIGGESAYLDSEELKTLLESGKSPEYILATLATSIAEAEELEATTQANAESPCKRMHSAIHLPTFVQQNEKVPAEVIDKLMKNKRLYNIILQNYPDVLTRRHSDINVNIENTENTKEPAKLPVEIKAKKPKDGTEAEVKKGDSEKKADNEVLKTENTKSNTNINLTKQKVAEKDAKLLQQQQQGWFKQMSTDHHYLRDVPLYRTTMMHRGAMMSITRYKLRASSLPDMYRNSSWSLYSESDDEMRWYNRFFQALSSMFDFKMFTEFHFLLFNLSCMILSVWFIVPYFFLNSYMNEMGTPGGPLMISIIGVASSIGIVALGWAGDQPWVNVTKTYAGCLIICGATVAVYPLFITNYWALTVNSTFFGLTVASAYSYMPMILMELMPIENFTVAYGLILLTQGIGHLVGPPIGGMLYDLTGSWELTFYIAGLWLVVSGLFVGAIAYTKNLRLCGTSLLLKEAAEAKKLNGCEETKV</sequence>
<gene>
    <name evidence="5" type="ORF">SFRICE_032895</name>
</gene>
<feature type="transmembrane region" description="Helical" evidence="3">
    <location>
        <begin position="296"/>
        <end position="315"/>
    </location>
</feature>
<dbReference type="CDD" id="cd17352">
    <property type="entry name" value="MFS_MCT_SLC16"/>
    <property type="match status" value="1"/>
</dbReference>
<dbReference type="Pfam" id="PF07690">
    <property type="entry name" value="MFS_1"/>
    <property type="match status" value="2"/>
</dbReference>
<feature type="transmembrane region" description="Helical" evidence="3">
    <location>
        <begin position="682"/>
        <end position="706"/>
    </location>
</feature>
<feature type="transmembrane region" description="Helical" evidence="3">
    <location>
        <begin position="771"/>
        <end position="792"/>
    </location>
</feature>
<dbReference type="PANTHER" id="PTHR11360:SF111">
    <property type="entry name" value="CHASKI, ISOFORM A"/>
    <property type="match status" value="1"/>
</dbReference>
<feature type="transmembrane region" description="Helical" evidence="3">
    <location>
        <begin position="739"/>
        <end position="759"/>
    </location>
</feature>
<feature type="region of interest" description="Disordered" evidence="2">
    <location>
        <begin position="331"/>
        <end position="352"/>
    </location>
</feature>
<dbReference type="PROSITE" id="PS50850">
    <property type="entry name" value="MFS"/>
    <property type="match status" value="1"/>
</dbReference>
<dbReference type="SUPFAM" id="SSF103473">
    <property type="entry name" value="MFS general substrate transporter"/>
    <property type="match status" value="1"/>
</dbReference>
<evidence type="ECO:0000256" key="1">
    <source>
        <dbReference type="ARBA" id="ARBA00004141"/>
    </source>
</evidence>
<name>A0A2H1VWU9_SPOFR</name>
<feature type="transmembrane region" description="Helical" evidence="3">
    <location>
        <begin position="137"/>
        <end position="160"/>
    </location>
</feature>
<dbReference type="Gene3D" id="1.20.1250.20">
    <property type="entry name" value="MFS general substrate transporter like domains"/>
    <property type="match status" value="2"/>
</dbReference>
<feature type="transmembrane region" description="Helical" evidence="3">
    <location>
        <begin position="266"/>
        <end position="284"/>
    </location>
</feature>
<dbReference type="InterPro" id="IPR050327">
    <property type="entry name" value="Proton-linked_MCT"/>
</dbReference>
<feature type="compositionally biased region" description="Low complexity" evidence="2">
    <location>
        <begin position="339"/>
        <end position="349"/>
    </location>
</feature>
<feature type="transmembrane region" description="Helical" evidence="3">
    <location>
        <begin position="712"/>
        <end position="732"/>
    </location>
</feature>
<comment type="subcellular location">
    <subcellularLocation>
        <location evidence="1">Membrane</location>
        <topology evidence="1">Multi-pass membrane protein</topology>
    </subcellularLocation>
</comment>
<evidence type="ECO:0000256" key="3">
    <source>
        <dbReference type="SAM" id="Phobius"/>
    </source>
</evidence>
<organism evidence="5">
    <name type="scientific">Spodoptera frugiperda</name>
    <name type="common">Fall armyworm</name>
    <dbReference type="NCBI Taxonomy" id="7108"/>
    <lineage>
        <taxon>Eukaryota</taxon>
        <taxon>Metazoa</taxon>
        <taxon>Ecdysozoa</taxon>
        <taxon>Arthropoda</taxon>
        <taxon>Hexapoda</taxon>
        <taxon>Insecta</taxon>
        <taxon>Pterygota</taxon>
        <taxon>Neoptera</taxon>
        <taxon>Endopterygota</taxon>
        <taxon>Lepidoptera</taxon>
        <taxon>Glossata</taxon>
        <taxon>Ditrysia</taxon>
        <taxon>Noctuoidea</taxon>
        <taxon>Noctuidae</taxon>
        <taxon>Amphipyrinae</taxon>
        <taxon>Spodoptera</taxon>
    </lineage>
</organism>
<protein>
    <submittedName>
        <fullName evidence="5">SFRICE_032895</fullName>
    </submittedName>
</protein>
<dbReference type="GO" id="GO:0016020">
    <property type="term" value="C:membrane"/>
    <property type="evidence" value="ECO:0007669"/>
    <property type="project" value="UniProtKB-SubCell"/>
</dbReference>
<feature type="region of interest" description="Disordered" evidence="2">
    <location>
        <begin position="47"/>
        <end position="80"/>
    </location>
</feature>
<keyword evidence="3" id="KW-0812">Transmembrane</keyword>
<proteinExistence type="predicted"/>
<feature type="domain" description="Major facilitator superfamily (MFS) profile" evidence="4">
    <location>
        <begin position="608"/>
        <end position="822"/>
    </location>
</feature>
<feature type="compositionally biased region" description="Basic and acidic residues" evidence="2">
    <location>
        <begin position="53"/>
        <end position="65"/>
    </location>
</feature>
<feature type="transmembrane region" description="Helical" evidence="3">
    <location>
        <begin position="207"/>
        <end position="226"/>
    </location>
</feature>
<dbReference type="InterPro" id="IPR036259">
    <property type="entry name" value="MFS_trans_sf"/>
</dbReference>
<evidence type="ECO:0000259" key="4">
    <source>
        <dbReference type="PROSITE" id="PS50850"/>
    </source>
</evidence>
<keyword evidence="3" id="KW-0472">Membrane</keyword>
<feature type="transmembrane region" description="Helical" evidence="3">
    <location>
        <begin position="238"/>
        <end position="259"/>
    </location>
</feature>
<dbReference type="InterPro" id="IPR011701">
    <property type="entry name" value="MFS"/>
</dbReference>
<keyword evidence="3" id="KW-1133">Transmembrane helix</keyword>
<evidence type="ECO:0000256" key="2">
    <source>
        <dbReference type="SAM" id="MobiDB-lite"/>
    </source>
</evidence>
<feature type="transmembrane region" description="Helical" evidence="3">
    <location>
        <begin position="180"/>
        <end position="200"/>
    </location>
</feature>
<reference evidence="5" key="1">
    <citation type="submission" date="2016-07" db="EMBL/GenBank/DDBJ databases">
        <authorList>
            <person name="Bretaudeau A."/>
        </authorList>
    </citation>
    <scope>NUCLEOTIDE SEQUENCE</scope>
    <source>
        <strain evidence="5">Rice</strain>
        <tissue evidence="5">Whole body</tissue>
    </source>
</reference>
<dbReference type="InterPro" id="IPR020846">
    <property type="entry name" value="MFS_dom"/>
</dbReference>
<dbReference type="GO" id="GO:0008028">
    <property type="term" value="F:monocarboxylic acid transmembrane transporter activity"/>
    <property type="evidence" value="ECO:0007669"/>
    <property type="project" value="TreeGrafter"/>
</dbReference>
<dbReference type="PANTHER" id="PTHR11360">
    <property type="entry name" value="MONOCARBOXYLATE TRANSPORTER"/>
    <property type="match status" value="1"/>
</dbReference>
<dbReference type="AlphaFoldDB" id="A0A2H1VWU9"/>
<evidence type="ECO:0000313" key="5">
    <source>
        <dbReference type="EMBL" id="SOQ45305.1"/>
    </source>
</evidence>
<accession>A0A2H1VWU9</accession>
<feature type="region of interest" description="Disordered" evidence="2">
    <location>
        <begin position="475"/>
        <end position="499"/>
    </location>
</feature>
<feature type="compositionally biased region" description="Low complexity" evidence="2">
    <location>
        <begin position="70"/>
        <end position="80"/>
    </location>
</feature>